<proteinExistence type="predicted"/>
<evidence type="ECO:0000313" key="2">
    <source>
        <dbReference type="Proteomes" id="UP000663828"/>
    </source>
</evidence>
<dbReference type="AlphaFoldDB" id="A0A816GSP1"/>
<accession>A0A816GSP1</accession>
<comment type="caution">
    <text evidence="1">The sequence shown here is derived from an EMBL/GenBank/DDBJ whole genome shotgun (WGS) entry which is preliminary data.</text>
</comment>
<reference evidence="1" key="1">
    <citation type="submission" date="2021-02" db="EMBL/GenBank/DDBJ databases">
        <authorList>
            <person name="Nowell W R."/>
        </authorList>
    </citation>
    <scope>NUCLEOTIDE SEQUENCE</scope>
</reference>
<evidence type="ECO:0008006" key="3">
    <source>
        <dbReference type="Google" id="ProtNLM"/>
    </source>
</evidence>
<protein>
    <recommendedName>
        <fullName evidence="3">F-box domain-containing protein</fullName>
    </recommendedName>
</protein>
<organism evidence="1 2">
    <name type="scientific">Adineta ricciae</name>
    <name type="common">Rotifer</name>
    <dbReference type="NCBI Taxonomy" id="249248"/>
    <lineage>
        <taxon>Eukaryota</taxon>
        <taxon>Metazoa</taxon>
        <taxon>Spiralia</taxon>
        <taxon>Gnathifera</taxon>
        <taxon>Rotifera</taxon>
        <taxon>Eurotatoria</taxon>
        <taxon>Bdelloidea</taxon>
        <taxon>Adinetida</taxon>
        <taxon>Adinetidae</taxon>
        <taxon>Adineta</taxon>
    </lineage>
</organism>
<keyword evidence="2" id="KW-1185">Reference proteome</keyword>
<dbReference type="Proteomes" id="UP000663828">
    <property type="component" value="Unassembled WGS sequence"/>
</dbReference>
<gene>
    <name evidence="1" type="ORF">XAT740_LOCUS60048</name>
</gene>
<sequence>MTMFSYNNIRSSLEDLPNEIFLLIYRFLSSADVLLCFYGLNHRISQTISGYYQHVVIGQIPYRPFGHLCSLILPEIGVN</sequence>
<evidence type="ECO:0000313" key="1">
    <source>
        <dbReference type="EMBL" id="CAF1678349.1"/>
    </source>
</evidence>
<name>A0A816GSP1_ADIRI</name>
<dbReference type="EMBL" id="CAJNOR010014462">
    <property type="protein sequence ID" value="CAF1678349.1"/>
    <property type="molecule type" value="Genomic_DNA"/>
</dbReference>
<feature type="non-terminal residue" evidence="1">
    <location>
        <position position="79"/>
    </location>
</feature>